<evidence type="ECO:0000313" key="2">
    <source>
        <dbReference type="Proteomes" id="UP000030641"/>
    </source>
</evidence>
<sequence length="177" mass="20153">MHGGKISLSKQAIHLPLGDNMTRTACCQPSSSFRITVTSTILITARELRWLTTPHPCPKLHHTRPLSMIRAWQQRAEARQVNIPYRHNQHKESRKTASRCHHFGSRMVLALRQLAVIVTVFRTLGDWANMLVCILRYIKSLLSPQKPITPCSTTDLSETLGFILITLLTVYTPLFDQ</sequence>
<dbReference type="RefSeq" id="XP_013341691.1">
    <property type="nucleotide sequence ID" value="XM_013486237.1"/>
</dbReference>
<protein>
    <submittedName>
        <fullName evidence="1">Uncharacterized protein</fullName>
    </submittedName>
</protein>
<dbReference type="GeneID" id="25365343"/>
<dbReference type="HOGENOM" id="CLU_1517588_0_0_1"/>
<proteinExistence type="predicted"/>
<dbReference type="InParanoid" id="A0A074YGF2"/>
<dbReference type="AlphaFoldDB" id="A0A074YGF2"/>
<name>A0A074YGF2_AURSE</name>
<dbReference type="EMBL" id="KL584767">
    <property type="protein sequence ID" value="KEQ93147.1"/>
    <property type="molecule type" value="Genomic_DNA"/>
</dbReference>
<keyword evidence="2" id="KW-1185">Reference proteome</keyword>
<dbReference type="Proteomes" id="UP000030641">
    <property type="component" value="Unassembled WGS sequence"/>
</dbReference>
<reference evidence="1 2" key="1">
    <citation type="journal article" date="2014" name="BMC Genomics">
        <title>Genome sequencing of four Aureobasidium pullulans varieties: biotechnological potential, stress tolerance, and description of new species.</title>
        <authorList>
            <person name="Gostin Ar C."/>
            <person name="Ohm R.A."/>
            <person name="Kogej T."/>
            <person name="Sonjak S."/>
            <person name="Turk M."/>
            <person name="Zajc J."/>
            <person name="Zalar P."/>
            <person name="Grube M."/>
            <person name="Sun H."/>
            <person name="Han J."/>
            <person name="Sharma A."/>
            <person name="Chiniquy J."/>
            <person name="Ngan C.Y."/>
            <person name="Lipzen A."/>
            <person name="Barry K."/>
            <person name="Grigoriev I.V."/>
            <person name="Gunde-Cimerman N."/>
        </authorList>
    </citation>
    <scope>NUCLEOTIDE SEQUENCE [LARGE SCALE GENOMIC DNA]</scope>
    <source>
        <strain evidence="1 2">EXF-2481</strain>
    </source>
</reference>
<evidence type="ECO:0000313" key="1">
    <source>
        <dbReference type="EMBL" id="KEQ93147.1"/>
    </source>
</evidence>
<organism evidence="1 2">
    <name type="scientific">Aureobasidium subglaciale (strain EXF-2481)</name>
    <name type="common">Aureobasidium pullulans var. subglaciale</name>
    <dbReference type="NCBI Taxonomy" id="1043005"/>
    <lineage>
        <taxon>Eukaryota</taxon>
        <taxon>Fungi</taxon>
        <taxon>Dikarya</taxon>
        <taxon>Ascomycota</taxon>
        <taxon>Pezizomycotina</taxon>
        <taxon>Dothideomycetes</taxon>
        <taxon>Dothideomycetidae</taxon>
        <taxon>Dothideales</taxon>
        <taxon>Saccotheciaceae</taxon>
        <taxon>Aureobasidium</taxon>
    </lineage>
</organism>
<accession>A0A074YGF2</accession>
<gene>
    <name evidence="1" type="ORF">AUEXF2481DRAFT_355214</name>
</gene>